<comment type="caution">
    <text evidence="2">The sequence shown here is derived from an EMBL/GenBank/DDBJ whole genome shotgun (WGS) entry which is preliminary data.</text>
</comment>
<feature type="region of interest" description="Disordered" evidence="1">
    <location>
        <begin position="1"/>
        <end position="34"/>
    </location>
</feature>
<accession>A0A4Z2IFJ7</accession>
<feature type="region of interest" description="Disordered" evidence="1">
    <location>
        <begin position="61"/>
        <end position="86"/>
    </location>
</feature>
<dbReference type="AlphaFoldDB" id="A0A4Z2IFJ7"/>
<organism evidence="2 3">
    <name type="scientific">Liparis tanakae</name>
    <name type="common">Tanaka's snailfish</name>
    <dbReference type="NCBI Taxonomy" id="230148"/>
    <lineage>
        <taxon>Eukaryota</taxon>
        <taxon>Metazoa</taxon>
        <taxon>Chordata</taxon>
        <taxon>Craniata</taxon>
        <taxon>Vertebrata</taxon>
        <taxon>Euteleostomi</taxon>
        <taxon>Actinopterygii</taxon>
        <taxon>Neopterygii</taxon>
        <taxon>Teleostei</taxon>
        <taxon>Neoteleostei</taxon>
        <taxon>Acanthomorphata</taxon>
        <taxon>Eupercaria</taxon>
        <taxon>Perciformes</taxon>
        <taxon>Cottioidei</taxon>
        <taxon>Cottales</taxon>
        <taxon>Liparidae</taxon>
        <taxon>Liparis</taxon>
    </lineage>
</organism>
<evidence type="ECO:0000256" key="1">
    <source>
        <dbReference type="SAM" id="MobiDB-lite"/>
    </source>
</evidence>
<proteinExistence type="predicted"/>
<sequence>MDPLDFNVGRNGNAGEGGGRWPEQTRGGVGGLGRRAKAQKDCPVTAAADVVCETSHGVALRRPSTERDCGSRPGQRHGGAHHDNNKKCHFLSDTEVDISFFLPPRLSEPILPARPLWRPLLFPFLSASRGERAPGVWDREPGSSQSLPLANELKARAVCGRSSP</sequence>
<evidence type="ECO:0000313" key="3">
    <source>
        <dbReference type="Proteomes" id="UP000314294"/>
    </source>
</evidence>
<protein>
    <submittedName>
        <fullName evidence="2">Uncharacterized protein</fullName>
    </submittedName>
</protein>
<keyword evidence="3" id="KW-1185">Reference proteome</keyword>
<dbReference type="EMBL" id="SRLO01000096">
    <property type="protein sequence ID" value="TNN76072.1"/>
    <property type="molecule type" value="Genomic_DNA"/>
</dbReference>
<gene>
    <name evidence="2" type="ORF">EYF80_013603</name>
</gene>
<name>A0A4Z2IFJ7_9TELE</name>
<evidence type="ECO:0000313" key="2">
    <source>
        <dbReference type="EMBL" id="TNN76072.1"/>
    </source>
</evidence>
<dbReference type="Proteomes" id="UP000314294">
    <property type="component" value="Unassembled WGS sequence"/>
</dbReference>
<reference evidence="2 3" key="1">
    <citation type="submission" date="2019-03" db="EMBL/GenBank/DDBJ databases">
        <title>First draft genome of Liparis tanakae, snailfish: a comprehensive survey of snailfish specific genes.</title>
        <authorList>
            <person name="Kim W."/>
            <person name="Song I."/>
            <person name="Jeong J.-H."/>
            <person name="Kim D."/>
            <person name="Kim S."/>
            <person name="Ryu S."/>
            <person name="Song J.Y."/>
            <person name="Lee S.K."/>
        </authorList>
    </citation>
    <scope>NUCLEOTIDE SEQUENCE [LARGE SCALE GENOMIC DNA]</scope>
    <source>
        <tissue evidence="2">Muscle</tissue>
    </source>
</reference>